<feature type="domain" description="N-acetyltransferase" evidence="10">
    <location>
        <begin position="4"/>
        <end position="152"/>
    </location>
</feature>
<accession>A0ABV9QPL7</accession>
<comment type="caution">
    <text evidence="11">The sequence shown here is derived from an EMBL/GenBank/DDBJ whole genome shotgun (WGS) entry which is preliminary data.</text>
</comment>
<dbReference type="EC" id="2.3.1.82" evidence="2 9"/>
<dbReference type="Pfam" id="PF00583">
    <property type="entry name" value="Acetyltransf_1"/>
    <property type="match status" value="1"/>
</dbReference>
<dbReference type="Gene3D" id="3.40.630.30">
    <property type="match status" value="1"/>
</dbReference>
<dbReference type="InterPro" id="IPR016181">
    <property type="entry name" value="Acyl_CoA_acyltransferase"/>
</dbReference>
<sequence>MTAATIRTVDAGSVAVLARLRAELWPDEDEAGHLEEARDALDHADRAAAFLAFDADGTAIGFAEASLRHDYVNGTDDSPVGFLEGLYVAPAARRRGVGAALVAAVERWTRERGCAELASDAALDNADSHAAHAAYGFEETERVVYFRKLLGG</sequence>
<keyword evidence="12" id="KW-1185">Reference proteome</keyword>
<evidence type="ECO:0000313" key="12">
    <source>
        <dbReference type="Proteomes" id="UP001595886"/>
    </source>
</evidence>
<name>A0ABV9QPL7_9GAMM</name>
<dbReference type="PIRSF" id="PIRSF000452">
    <property type="entry name" value="6-N-acetyltransf"/>
    <property type="match status" value="1"/>
</dbReference>
<dbReference type="EMBL" id="JBHSHD010000001">
    <property type="protein sequence ID" value="MFC4818722.1"/>
    <property type="molecule type" value="Genomic_DNA"/>
</dbReference>
<evidence type="ECO:0000259" key="10">
    <source>
        <dbReference type="PROSITE" id="PS51186"/>
    </source>
</evidence>
<dbReference type="PROSITE" id="PS51186">
    <property type="entry name" value="GNAT"/>
    <property type="match status" value="1"/>
</dbReference>
<evidence type="ECO:0000256" key="3">
    <source>
        <dbReference type="ARBA" id="ARBA00017677"/>
    </source>
</evidence>
<evidence type="ECO:0000256" key="5">
    <source>
        <dbReference type="ARBA" id="ARBA00023251"/>
    </source>
</evidence>
<dbReference type="NCBIfam" id="NF043067">
    <property type="entry name" value="AAC_6p_group_E"/>
    <property type="match status" value="1"/>
</dbReference>
<dbReference type="SUPFAM" id="SSF55729">
    <property type="entry name" value="Acyl-CoA N-acyltransferases (Nat)"/>
    <property type="match status" value="1"/>
</dbReference>
<reference evidence="12" key="1">
    <citation type="journal article" date="2019" name="Int. J. Syst. Evol. Microbiol.">
        <title>The Global Catalogue of Microorganisms (GCM) 10K type strain sequencing project: providing services to taxonomists for standard genome sequencing and annotation.</title>
        <authorList>
            <consortium name="The Broad Institute Genomics Platform"/>
            <consortium name="The Broad Institute Genome Sequencing Center for Infectious Disease"/>
            <person name="Wu L."/>
            <person name="Ma J."/>
        </authorList>
    </citation>
    <scope>NUCLEOTIDE SEQUENCE [LARGE SCALE GENOMIC DNA]</scope>
    <source>
        <strain evidence="12">CCUG 30340</strain>
    </source>
</reference>
<gene>
    <name evidence="11" type="primary">aac(6')</name>
    <name evidence="11" type="ORF">ACFO6Q_00185</name>
</gene>
<dbReference type="GO" id="GO:0047663">
    <property type="term" value="F:aminoglycoside 6'-N-acetyltransferase activity"/>
    <property type="evidence" value="ECO:0007669"/>
    <property type="project" value="UniProtKB-EC"/>
</dbReference>
<comment type="catalytic activity">
    <reaction evidence="8 9">
        <text>kanamycin B + acetyl-CoA = N(6')-acetylkanamycin B + CoA + H(+)</text>
        <dbReference type="Rhea" id="RHEA:16449"/>
        <dbReference type="ChEBI" id="CHEBI:15378"/>
        <dbReference type="ChEBI" id="CHEBI:57287"/>
        <dbReference type="ChEBI" id="CHEBI:57288"/>
        <dbReference type="ChEBI" id="CHEBI:58390"/>
        <dbReference type="ChEBI" id="CHEBI:58549"/>
        <dbReference type="EC" id="2.3.1.82"/>
    </reaction>
</comment>
<evidence type="ECO:0000256" key="1">
    <source>
        <dbReference type="ARBA" id="ARBA00011738"/>
    </source>
</evidence>
<protein>
    <recommendedName>
        <fullName evidence="3 9">Aminoglycoside N(6')-acetyltransferase type 1</fullName>
        <ecNumber evidence="2 9">2.3.1.82</ecNumber>
    </recommendedName>
    <alternativeName>
        <fullName evidence="7 9">Aminoglycoside resistance protein</fullName>
    </alternativeName>
</protein>
<comment type="subunit">
    <text evidence="1 9">Homodimer.</text>
</comment>
<evidence type="ECO:0000256" key="7">
    <source>
        <dbReference type="ARBA" id="ARBA00029660"/>
    </source>
</evidence>
<comment type="function">
    <text evidence="9">Catalyzes the transfer of an acetyl group from acetyl-CoA to the 6'-amino group of aminoglycoside molecules conferring resistance to antibiotics containing the purpurosamine ring.</text>
</comment>
<dbReference type="Proteomes" id="UP001595886">
    <property type="component" value="Unassembled WGS sequence"/>
</dbReference>
<dbReference type="RefSeq" id="WP_380018450.1">
    <property type="nucleotide sequence ID" value="NZ_JBHSHD010000001.1"/>
</dbReference>
<dbReference type="InterPro" id="IPR000182">
    <property type="entry name" value="GNAT_dom"/>
</dbReference>
<keyword evidence="6 9" id="KW-0012">Acyltransferase</keyword>
<evidence type="ECO:0000256" key="8">
    <source>
        <dbReference type="ARBA" id="ARBA00048923"/>
    </source>
</evidence>
<keyword evidence="5 9" id="KW-0046">Antibiotic resistance</keyword>
<dbReference type="CDD" id="cd04301">
    <property type="entry name" value="NAT_SF"/>
    <property type="match status" value="1"/>
</dbReference>
<dbReference type="InterPro" id="IPR024170">
    <property type="entry name" value="Aminoglycoside_N6-AcTrfrase"/>
</dbReference>
<dbReference type="InterPro" id="IPR050832">
    <property type="entry name" value="Bact_Acetyltransf"/>
</dbReference>
<evidence type="ECO:0000256" key="6">
    <source>
        <dbReference type="ARBA" id="ARBA00023315"/>
    </source>
</evidence>
<keyword evidence="4 9" id="KW-0808">Transferase</keyword>
<evidence type="ECO:0000256" key="9">
    <source>
        <dbReference type="PIRNR" id="PIRNR000452"/>
    </source>
</evidence>
<dbReference type="PANTHER" id="PTHR43877">
    <property type="entry name" value="AMINOALKYLPHOSPHONATE N-ACETYLTRANSFERASE-RELATED-RELATED"/>
    <property type="match status" value="1"/>
</dbReference>
<evidence type="ECO:0000256" key="4">
    <source>
        <dbReference type="ARBA" id="ARBA00022679"/>
    </source>
</evidence>
<organism evidence="11 12">
    <name type="scientific">Dokdonella ginsengisoli</name>
    <dbReference type="NCBI Taxonomy" id="363846"/>
    <lineage>
        <taxon>Bacteria</taxon>
        <taxon>Pseudomonadati</taxon>
        <taxon>Pseudomonadota</taxon>
        <taxon>Gammaproteobacteria</taxon>
        <taxon>Lysobacterales</taxon>
        <taxon>Rhodanobacteraceae</taxon>
        <taxon>Dokdonella</taxon>
    </lineage>
</organism>
<evidence type="ECO:0000256" key="2">
    <source>
        <dbReference type="ARBA" id="ARBA00012888"/>
    </source>
</evidence>
<proteinExistence type="predicted"/>
<evidence type="ECO:0000313" key="11">
    <source>
        <dbReference type="EMBL" id="MFC4818722.1"/>
    </source>
</evidence>